<sequence>MENAIEITTSALPQSTTSATAPPPSTLKPHAQDKKRNQEGEAVEAALLLGILGRLLPAKLKSEFATLSITSTEGVFAPGASGATSGVASLPTISAYETLQTLPRAGPTSVNPCLFVPSGILQSGHIAPSRAFPTNVHVPNGFFPAGVTDVGESSKTPSTLVTSPPTIIMVLPPAATVTKSVPV</sequence>
<comment type="caution">
    <text evidence="2">The sequence shown here is derived from an EMBL/GenBank/DDBJ whole genome shotgun (WGS) entry which is preliminary data.</text>
</comment>
<feature type="compositionally biased region" description="Basic and acidic residues" evidence="1">
    <location>
        <begin position="30"/>
        <end position="39"/>
    </location>
</feature>
<name>A0ABR4B9A4_9LECA</name>
<evidence type="ECO:0000313" key="2">
    <source>
        <dbReference type="EMBL" id="KAL2054410.1"/>
    </source>
</evidence>
<keyword evidence="3" id="KW-1185">Reference proteome</keyword>
<gene>
    <name evidence="2" type="ORF">ABVK25_005158</name>
</gene>
<dbReference type="EMBL" id="JBHFEH010000015">
    <property type="protein sequence ID" value="KAL2054410.1"/>
    <property type="molecule type" value="Genomic_DNA"/>
</dbReference>
<reference evidence="2 3" key="1">
    <citation type="submission" date="2024-09" db="EMBL/GenBank/DDBJ databases">
        <title>Rethinking Asexuality: The Enigmatic Case of Functional Sexual Genes in Lepraria (Stereocaulaceae).</title>
        <authorList>
            <person name="Doellman M."/>
            <person name="Sun Y."/>
            <person name="Barcenas-Pena A."/>
            <person name="Lumbsch H.T."/>
            <person name="Grewe F."/>
        </authorList>
    </citation>
    <scope>NUCLEOTIDE SEQUENCE [LARGE SCALE GENOMIC DNA]</scope>
    <source>
        <strain evidence="2 3">Grewe 0041</strain>
    </source>
</reference>
<organism evidence="2 3">
    <name type="scientific">Lepraria finkii</name>
    <dbReference type="NCBI Taxonomy" id="1340010"/>
    <lineage>
        <taxon>Eukaryota</taxon>
        <taxon>Fungi</taxon>
        <taxon>Dikarya</taxon>
        <taxon>Ascomycota</taxon>
        <taxon>Pezizomycotina</taxon>
        <taxon>Lecanoromycetes</taxon>
        <taxon>OSLEUM clade</taxon>
        <taxon>Lecanoromycetidae</taxon>
        <taxon>Lecanorales</taxon>
        <taxon>Lecanorineae</taxon>
        <taxon>Stereocaulaceae</taxon>
        <taxon>Lepraria</taxon>
    </lineage>
</organism>
<protein>
    <submittedName>
        <fullName evidence="2">Uncharacterized protein</fullName>
    </submittedName>
</protein>
<dbReference type="Proteomes" id="UP001590951">
    <property type="component" value="Unassembled WGS sequence"/>
</dbReference>
<accession>A0ABR4B9A4</accession>
<feature type="compositionally biased region" description="Low complexity" evidence="1">
    <location>
        <begin position="8"/>
        <end position="20"/>
    </location>
</feature>
<evidence type="ECO:0000313" key="3">
    <source>
        <dbReference type="Proteomes" id="UP001590951"/>
    </source>
</evidence>
<evidence type="ECO:0000256" key="1">
    <source>
        <dbReference type="SAM" id="MobiDB-lite"/>
    </source>
</evidence>
<feature type="region of interest" description="Disordered" evidence="1">
    <location>
        <begin position="1"/>
        <end position="39"/>
    </location>
</feature>
<proteinExistence type="predicted"/>